<dbReference type="GeneID" id="66740907"/>
<dbReference type="InterPro" id="IPR000620">
    <property type="entry name" value="EamA_dom"/>
</dbReference>
<dbReference type="AlphaFoldDB" id="A0A9Q5VE03"/>
<dbReference type="SUPFAM" id="SSF103481">
    <property type="entry name" value="Multidrug resistance efflux transporter EmrE"/>
    <property type="match status" value="2"/>
</dbReference>
<feature type="domain" description="EamA" evidence="6">
    <location>
        <begin position="166"/>
        <end position="299"/>
    </location>
</feature>
<keyword evidence="2" id="KW-1003">Cell membrane</keyword>
<evidence type="ECO:0000256" key="3">
    <source>
        <dbReference type="ARBA" id="ARBA00022692"/>
    </source>
</evidence>
<evidence type="ECO:0000256" key="4">
    <source>
        <dbReference type="ARBA" id="ARBA00022989"/>
    </source>
</evidence>
<sequence>MDIIIVTVKLNNYNSTFFGITLNISTKATWFLILVTVLWGATFPLIKSAITTINPNAFVAIRLMIAAITFFPFILHKTPKTTSSILKGALILGLFESLCYICQTMGLQTISSANSAFITAFSVVLVPFISPFFGLAKPTKTDIFASLTCLFGIFILTGAKISHINTGELWSLGCALTYAFSISYLQHITLKIKQNLILLVGFQILFSIPLPVIISFTHPWHITLTPILIIALIFCGSFSTCLTFFLQSKYQNKISINKAALIYAFEPVFATVFAYLINGEAIYKSTIIGGTLVFISFMVSQFSHLFTHIVKNIWQKIYGYILLLS</sequence>
<organism evidence="7 8">
    <name type="scientific">Piscirickettsia salmonis</name>
    <dbReference type="NCBI Taxonomy" id="1238"/>
    <lineage>
        <taxon>Bacteria</taxon>
        <taxon>Pseudomonadati</taxon>
        <taxon>Pseudomonadota</taxon>
        <taxon>Gammaproteobacteria</taxon>
        <taxon>Thiotrichales</taxon>
        <taxon>Piscirickettsiaceae</taxon>
        <taxon>Piscirickettsia</taxon>
    </lineage>
</organism>
<keyword evidence="5" id="KW-0472">Membrane</keyword>
<dbReference type="InterPro" id="IPR037185">
    <property type="entry name" value="EmrE-like"/>
</dbReference>
<evidence type="ECO:0000256" key="1">
    <source>
        <dbReference type="ARBA" id="ARBA00004651"/>
    </source>
</evidence>
<evidence type="ECO:0000256" key="2">
    <source>
        <dbReference type="ARBA" id="ARBA00022475"/>
    </source>
</evidence>
<keyword evidence="4" id="KW-1133">Transmembrane helix</keyword>
<evidence type="ECO:0000313" key="8">
    <source>
        <dbReference type="Proteomes" id="UP000422232"/>
    </source>
</evidence>
<accession>A0A9Q5VE03</accession>
<comment type="subcellular location">
    <subcellularLocation>
        <location evidence="1">Cell membrane</location>
        <topology evidence="1">Multi-pass membrane protein</topology>
    </subcellularLocation>
</comment>
<keyword evidence="3" id="KW-0812">Transmembrane</keyword>
<gene>
    <name evidence="7" type="ORF">Psal009_01738</name>
</gene>
<dbReference type="EMBL" id="CP038908">
    <property type="protein sequence ID" value="QGO05841.1"/>
    <property type="molecule type" value="Genomic_DNA"/>
</dbReference>
<dbReference type="Pfam" id="PF00892">
    <property type="entry name" value="EamA"/>
    <property type="match status" value="2"/>
</dbReference>
<dbReference type="InterPro" id="IPR051258">
    <property type="entry name" value="Diverse_Substrate_Transporter"/>
</dbReference>
<dbReference type="GO" id="GO:0005886">
    <property type="term" value="C:plasma membrane"/>
    <property type="evidence" value="ECO:0007669"/>
    <property type="project" value="UniProtKB-SubCell"/>
</dbReference>
<evidence type="ECO:0000259" key="6">
    <source>
        <dbReference type="Pfam" id="PF00892"/>
    </source>
</evidence>
<evidence type="ECO:0000256" key="5">
    <source>
        <dbReference type="ARBA" id="ARBA00023136"/>
    </source>
</evidence>
<dbReference type="Proteomes" id="UP000422232">
    <property type="component" value="Chromosome"/>
</dbReference>
<reference evidence="7 8" key="1">
    <citation type="submission" date="2019-04" db="EMBL/GenBank/DDBJ databases">
        <title>Complete genome sequencing of Piscirickettsia salmonis strain Psal-009.</title>
        <authorList>
            <person name="Schober I."/>
            <person name="Bunk B."/>
            <person name="Sproer C."/>
            <person name="Carril G.P."/>
            <person name="Riedel T."/>
            <person name="Flores-Herrera P.A."/>
            <person name="Nourdin-Galindo G."/>
            <person name="Marshall S.H."/>
            <person name="Overmann J."/>
        </authorList>
    </citation>
    <scope>NUCLEOTIDE SEQUENCE [LARGE SCALE GENOMIC DNA]</scope>
    <source>
        <strain evidence="7 8">Psal-009</strain>
    </source>
</reference>
<proteinExistence type="predicted"/>
<dbReference type="PANTHER" id="PTHR42920:SF5">
    <property type="entry name" value="EAMA DOMAIN-CONTAINING PROTEIN"/>
    <property type="match status" value="1"/>
</dbReference>
<dbReference type="PANTHER" id="PTHR42920">
    <property type="entry name" value="OS03G0707200 PROTEIN-RELATED"/>
    <property type="match status" value="1"/>
</dbReference>
<name>A0A9Q5VE03_PISSA</name>
<keyword evidence="8" id="KW-1185">Reference proteome</keyword>
<feature type="domain" description="EamA" evidence="6">
    <location>
        <begin position="29"/>
        <end position="157"/>
    </location>
</feature>
<protein>
    <submittedName>
        <fullName evidence="7">Carboxylate/amino acid/amine transporter</fullName>
    </submittedName>
</protein>
<evidence type="ECO:0000313" key="7">
    <source>
        <dbReference type="EMBL" id="QGO05841.1"/>
    </source>
</evidence>
<dbReference type="RefSeq" id="WP_016210855.1">
    <property type="nucleotide sequence ID" value="NZ_CP012413.1"/>
</dbReference>